<dbReference type="AlphaFoldDB" id="A0A934I5Z9"/>
<keyword evidence="6" id="KW-0418">Kinase</keyword>
<dbReference type="EMBL" id="JAEINH010000021">
    <property type="protein sequence ID" value="MBI9116239.1"/>
    <property type="molecule type" value="Genomic_DNA"/>
</dbReference>
<evidence type="ECO:0000259" key="10">
    <source>
        <dbReference type="PROSITE" id="PS00794"/>
    </source>
</evidence>
<dbReference type="Proteomes" id="UP000602087">
    <property type="component" value="Unassembled WGS sequence"/>
</dbReference>
<feature type="region of interest" description="Disordered" evidence="9">
    <location>
        <begin position="1"/>
        <end position="55"/>
    </location>
</feature>
<evidence type="ECO:0000256" key="7">
    <source>
        <dbReference type="ARBA" id="ARBA00022840"/>
    </source>
</evidence>
<proteinExistence type="predicted"/>
<dbReference type="PANTHER" id="PTHR43071">
    <property type="entry name" value="2-AMINO-4-HYDROXY-6-HYDROXYMETHYLDIHYDROPTERIDINE PYROPHOSPHOKINASE"/>
    <property type="match status" value="1"/>
</dbReference>
<sequence length="283" mass="29350">MPPLPGIGSPAQSPRAATPPAGEPRATTAAPATPPAVPVAAGRDDVTLDDRDDGPDATTVLNLTMDRMDSLPSAPVDVVLALGANLGEAQETLRRAVAELSALPTVDVVSVGPLARTEAVGGPEQPDYLNTVVLARTTLSARDLLHACQAVEQDHGRTRAERWGPRTLDIDIVLYGALLDSADDLELPHPRAHERAFVLAPWAHVDPDAVLPGLGGGPVAALAATAPDRDGIRWLALDWLQESDDAPGVRRGASHTGPTPTGQAHTGPTRTTDDDPPAQPSAP</sequence>
<dbReference type="PANTHER" id="PTHR43071:SF1">
    <property type="entry name" value="2-AMINO-4-HYDROXY-6-HYDROXYMETHYLDIHYDROPTERIDINE PYROPHOSPHOKINASE"/>
    <property type="match status" value="1"/>
</dbReference>
<evidence type="ECO:0000256" key="2">
    <source>
        <dbReference type="ARBA" id="ARBA00005051"/>
    </source>
</evidence>
<dbReference type="GO" id="GO:0046656">
    <property type="term" value="P:folic acid biosynthetic process"/>
    <property type="evidence" value="ECO:0007669"/>
    <property type="project" value="UniProtKB-KW"/>
</dbReference>
<evidence type="ECO:0000256" key="9">
    <source>
        <dbReference type="SAM" id="MobiDB-lite"/>
    </source>
</evidence>
<evidence type="ECO:0000256" key="3">
    <source>
        <dbReference type="ARBA" id="ARBA00013253"/>
    </source>
</evidence>
<keyword evidence="4 11" id="KW-0808">Transferase</keyword>
<feature type="domain" description="7,8-dihydro-6-hydroxymethylpterin-pyrophosphokinase" evidence="10">
    <location>
        <begin position="162"/>
        <end position="173"/>
    </location>
</feature>
<accession>A0A934I5Z9</accession>
<dbReference type="InterPro" id="IPR035907">
    <property type="entry name" value="Hppk_sf"/>
</dbReference>
<dbReference type="PROSITE" id="PS00794">
    <property type="entry name" value="HPPK"/>
    <property type="match status" value="1"/>
</dbReference>
<dbReference type="CDD" id="cd00483">
    <property type="entry name" value="HPPK"/>
    <property type="match status" value="1"/>
</dbReference>
<evidence type="ECO:0000256" key="6">
    <source>
        <dbReference type="ARBA" id="ARBA00022777"/>
    </source>
</evidence>
<comment type="caution">
    <text evidence="11">The sequence shown here is derived from an EMBL/GenBank/DDBJ whole genome shotgun (WGS) entry which is preliminary data.</text>
</comment>
<dbReference type="Gene3D" id="3.30.70.560">
    <property type="entry name" value="7,8-Dihydro-6-hydroxymethylpterin-pyrophosphokinase HPPK"/>
    <property type="match status" value="1"/>
</dbReference>
<evidence type="ECO:0000256" key="8">
    <source>
        <dbReference type="ARBA" id="ARBA00022909"/>
    </source>
</evidence>
<keyword evidence="7" id="KW-0067">ATP-binding</keyword>
<dbReference type="SUPFAM" id="SSF55083">
    <property type="entry name" value="6-hydroxymethyl-7,8-dihydropterin pyrophosphokinase, HPPK"/>
    <property type="match status" value="1"/>
</dbReference>
<keyword evidence="5" id="KW-0547">Nucleotide-binding</keyword>
<keyword evidence="12" id="KW-1185">Reference proteome</keyword>
<dbReference type="InterPro" id="IPR000550">
    <property type="entry name" value="Hppk"/>
</dbReference>
<evidence type="ECO:0000256" key="1">
    <source>
        <dbReference type="ARBA" id="ARBA00000198"/>
    </source>
</evidence>
<feature type="compositionally biased region" description="Polar residues" evidence="9">
    <location>
        <begin position="256"/>
        <end position="266"/>
    </location>
</feature>
<comment type="catalytic activity">
    <reaction evidence="1">
        <text>6-hydroxymethyl-7,8-dihydropterin + ATP = (7,8-dihydropterin-6-yl)methyl diphosphate + AMP + H(+)</text>
        <dbReference type="Rhea" id="RHEA:11412"/>
        <dbReference type="ChEBI" id="CHEBI:15378"/>
        <dbReference type="ChEBI" id="CHEBI:30616"/>
        <dbReference type="ChEBI" id="CHEBI:44841"/>
        <dbReference type="ChEBI" id="CHEBI:72950"/>
        <dbReference type="ChEBI" id="CHEBI:456215"/>
        <dbReference type="EC" id="2.7.6.3"/>
    </reaction>
</comment>
<comment type="pathway">
    <text evidence="2">Cofactor biosynthesis; tetrahydrofolate biosynthesis; 2-amino-4-hydroxy-6-hydroxymethyl-7,8-dihydropteridine diphosphate from 7,8-dihydroneopterin triphosphate: step 4/4.</text>
</comment>
<dbReference type="GO" id="GO:0016301">
    <property type="term" value="F:kinase activity"/>
    <property type="evidence" value="ECO:0007669"/>
    <property type="project" value="UniProtKB-KW"/>
</dbReference>
<evidence type="ECO:0000256" key="4">
    <source>
        <dbReference type="ARBA" id="ARBA00022679"/>
    </source>
</evidence>
<feature type="region of interest" description="Disordered" evidence="9">
    <location>
        <begin position="245"/>
        <end position="283"/>
    </location>
</feature>
<name>A0A934I5Z9_9MICO</name>
<dbReference type="EC" id="2.7.6.3" evidence="3"/>
<dbReference type="GO" id="GO:0003848">
    <property type="term" value="F:2-amino-4-hydroxy-6-hydroxymethyldihydropteridine diphosphokinase activity"/>
    <property type="evidence" value="ECO:0007669"/>
    <property type="project" value="UniProtKB-EC"/>
</dbReference>
<keyword evidence="8" id="KW-0289">Folate biosynthesis</keyword>
<evidence type="ECO:0000313" key="11">
    <source>
        <dbReference type="EMBL" id="MBI9116239.1"/>
    </source>
</evidence>
<reference evidence="11" key="1">
    <citation type="submission" date="2020-12" db="EMBL/GenBank/DDBJ databases">
        <title>Sanguibacter suaedae sp. nov., isolated from Suaeda aralocaspica.</title>
        <authorList>
            <person name="Ma Q."/>
        </authorList>
    </citation>
    <scope>NUCLEOTIDE SEQUENCE</scope>
    <source>
        <strain evidence="11">YZGR15</strain>
    </source>
</reference>
<feature type="compositionally biased region" description="Low complexity" evidence="9">
    <location>
        <begin position="14"/>
        <end position="31"/>
    </location>
</feature>
<dbReference type="NCBIfam" id="TIGR01498">
    <property type="entry name" value="folK"/>
    <property type="match status" value="1"/>
</dbReference>
<protein>
    <recommendedName>
        <fullName evidence="3">2-amino-4-hydroxy-6-hydroxymethyldihydropteridine diphosphokinase</fullName>
        <ecNumber evidence="3">2.7.6.3</ecNumber>
    </recommendedName>
</protein>
<dbReference type="Pfam" id="PF01288">
    <property type="entry name" value="HPPK"/>
    <property type="match status" value="1"/>
</dbReference>
<evidence type="ECO:0000256" key="5">
    <source>
        <dbReference type="ARBA" id="ARBA00022741"/>
    </source>
</evidence>
<organism evidence="11 12">
    <name type="scientific">Sanguibacter suaedae</name>
    <dbReference type="NCBI Taxonomy" id="2795737"/>
    <lineage>
        <taxon>Bacteria</taxon>
        <taxon>Bacillati</taxon>
        <taxon>Actinomycetota</taxon>
        <taxon>Actinomycetes</taxon>
        <taxon>Micrococcales</taxon>
        <taxon>Sanguibacteraceae</taxon>
        <taxon>Sanguibacter</taxon>
    </lineage>
</organism>
<gene>
    <name evidence="11" type="primary">folK</name>
    <name evidence="11" type="ORF">JAV76_14590</name>
</gene>
<dbReference type="GO" id="GO:0005524">
    <property type="term" value="F:ATP binding"/>
    <property type="evidence" value="ECO:0007669"/>
    <property type="project" value="UniProtKB-KW"/>
</dbReference>
<evidence type="ECO:0000313" key="12">
    <source>
        <dbReference type="Proteomes" id="UP000602087"/>
    </source>
</evidence>